<gene>
    <name evidence="2" type="ORF">E1163_10170</name>
</gene>
<proteinExistence type="predicted"/>
<name>A0ABW9RMI5_9BACT</name>
<dbReference type="Proteomes" id="UP000798808">
    <property type="component" value="Unassembled WGS sequence"/>
</dbReference>
<comment type="caution">
    <text evidence="2">The sequence shown here is derived from an EMBL/GenBank/DDBJ whole genome shotgun (WGS) entry which is preliminary data.</text>
</comment>
<sequence length="191" mass="21973">MDKLKFRKPEKSNGLKVIGFLGRLAEPKGLHHLIDALAILNEDPKYYLLVGGTPKRKEHFEYEWHLKEKIEKLGLNGKVEFVGHVSNTTSFFSRINLLVFPSIVNESFGRVIVESIMADTPVIARKVGATSEILDDPMEKWIFSTTQELVEKIKYYFKSPDSYNLNNKQRFMEENFAISKVLPKIEAVLKK</sequence>
<dbReference type="SUPFAM" id="SSF53756">
    <property type="entry name" value="UDP-Glycosyltransferase/glycogen phosphorylase"/>
    <property type="match status" value="1"/>
</dbReference>
<dbReference type="EMBL" id="SMLW01000502">
    <property type="protein sequence ID" value="MTI25307.1"/>
    <property type="molecule type" value="Genomic_DNA"/>
</dbReference>
<evidence type="ECO:0000259" key="1">
    <source>
        <dbReference type="Pfam" id="PF00534"/>
    </source>
</evidence>
<dbReference type="Gene3D" id="3.40.50.2000">
    <property type="entry name" value="Glycogen Phosphorylase B"/>
    <property type="match status" value="2"/>
</dbReference>
<dbReference type="InterPro" id="IPR001296">
    <property type="entry name" value="Glyco_trans_1"/>
</dbReference>
<dbReference type="Pfam" id="PF00534">
    <property type="entry name" value="Glycos_transf_1"/>
    <property type="match status" value="1"/>
</dbReference>
<keyword evidence="3" id="KW-1185">Reference proteome</keyword>
<evidence type="ECO:0000313" key="2">
    <source>
        <dbReference type="EMBL" id="MTI25307.1"/>
    </source>
</evidence>
<accession>A0ABW9RMI5</accession>
<organism evidence="2 3">
    <name type="scientific">Fulvivirga kasyanovii</name>
    <dbReference type="NCBI Taxonomy" id="396812"/>
    <lineage>
        <taxon>Bacteria</taxon>
        <taxon>Pseudomonadati</taxon>
        <taxon>Bacteroidota</taxon>
        <taxon>Cytophagia</taxon>
        <taxon>Cytophagales</taxon>
        <taxon>Fulvivirgaceae</taxon>
        <taxon>Fulvivirga</taxon>
    </lineage>
</organism>
<feature type="domain" description="Glycosyl transferase family 1" evidence="1">
    <location>
        <begin position="5"/>
        <end position="163"/>
    </location>
</feature>
<reference evidence="2 3" key="1">
    <citation type="submission" date="2019-02" db="EMBL/GenBank/DDBJ databases">
        <authorList>
            <person name="Goldberg S.R."/>
            <person name="Haltli B.A."/>
            <person name="Correa H."/>
            <person name="Russell K.G."/>
        </authorList>
    </citation>
    <scope>NUCLEOTIDE SEQUENCE [LARGE SCALE GENOMIC DNA]</scope>
    <source>
        <strain evidence="2 3">JCM 16186</strain>
    </source>
</reference>
<dbReference type="PANTHER" id="PTHR12526">
    <property type="entry name" value="GLYCOSYLTRANSFERASE"/>
    <property type="match status" value="1"/>
</dbReference>
<protein>
    <submittedName>
        <fullName evidence="2">Glycosyltransferase</fullName>
    </submittedName>
</protein>
<evidence type="ECO:0000313" key="3">
    <source>
        <dbReference type="Proteomes" id="UP000798808"/>
    </source>
</evidence>